<proteinExistence type="predicted"/>
<dbReference type="STRING" id="573065.Astex_0720"/>
<dbReference type="GO" id="GO:0015035">
    <property type="term" value="F:protein-disulfide reductase activity"/>
    <property type="evidence" value="ECO:0007669"/>
    <property type="project" value="TreeGrafter"/>
</dbReference>
<evidence type="ECO:0000313" key="3">
    <source>
        <dbReference type="EMBL" id="ADU12405.1"/>
    </source>
</evidence>
<dbReference type="eggNOG" id="COG4232">
    <property type="taxonomic scope" value="Bacteria"/>
</dbReference>
<dbReference type="EMBL" id="CP002395">
    <property type="protein sequence ID" value="ADU12405.1"/>
    <property type="molecule type" value="Genomic_DNA"/>
</dbReference>
<dbReference type="HOGENOM" id="CLU_119306_0_0_5"/>
<name>E8RRT4_ASTEC</name>
<dbReference type="AlphaFoldDB" id="E8RRT4"/>
<dbReference type="KEGG" id="aex:Astex_0720"/>
<keyword evidence="4" id="KW-1185">Reference proteome</keyword>
<organism evidence="3 4">
    <name type="scientific">Asticcacaulis excentricus (strain ATCC 15261 / DSM 4724 / KCTC 12464 / NCIMB 9791 / VKM B-1370 / CB 48)</name>
    <dbReference type="NCBI Taxonomy" id="573065"/>
    <lineage>
        <taxon>Bacteria</taxon>
        <taxon>Pseudomonadati</taxon>
        <taxon>Pseudomonadota</taxon>
        <taxon>Alphaproteobacteria</taxon>
        <taxon>Caulobacterales</taxon>
        <taxon>Caulobacteraceae</taxon>
        <taxon>Asticcacaulis</taxon>
    </lineage>
</organism>
<feature type="signal peptide" evidence="1">
    <location>
        <begin position="1"/>
        <end position="19"/>
    </location>
</feature>
<dbReference type="Pfam" id="PF11412">
    <property type="entry name" value="DsbD_N"/>
    <property type="match status" value="1"/>
</dbReference>
<sequence length="133" mass="14974">MRVMSLFLCLPLVLTSASAREAPLPPDKAFALSWERRGDQVWLNWRMPKGYYLYRVHIEAKDTSGRSLPVKTSAGRIRPDPTFGPTEVYYGTARASLNHAGPVRLTYRGCQEDGLCYIPVTVVIPAVQERPRP</sequence>
<dbReference type="InterPro" id="IPR036929">
    <property type="entry name" value="DsbDN_sf"/>
</dbReference>
<evidence type="ECO:0000313" key="4">
    <source>
        <dbReference type="Proteomes" id="UP000001492"/>
    </source>
</evidence>
<dbReference type="SUPFAM" id="SSF74863">
    <property type="entry name" value="Thiol:disulfide interchange protein DsbD, N-terminal domain (DsbD-alpha)"/>
    <property type="match status" value="1"/>
</dbReference>
<reference evidence="4" key="1">
    <citation type="submission" date="2010-12" db="EMBL/GenBank/DDBJ databases">
        <title>Complete sequence of chromosome 1 of Asticcacaulis excentricus CB 48.</title>
        <authorList>
            <consortium name="US DOE Joint Genome Institute"/>
            <person name="Lucas S."/>
            <person name="Copeland A."/>
            <person name="Lapidus A."/>
            <person name="Cheng J.-F."/>
            <person name="Bruce D."/>
            <person name="Goodwin L."/>
            <person name="Pitluck S."/>
            <person name="Teshima H."/>
            <person name="Davenport K."/>
            <person name="Detter J.C."/>
            <person name="Han C."/>
            <person name="Tapia R."/>
            <person name="Land M."/>
            <person name="Hauser L."/>
            <person name="Jeffries C."/>
            <person name="Kyrpides N."/>
            <person name="Ivanova N."/>
            <person name="Ovchinnikova G."/>
            <person name="Brun Y.V."/>
            <person name="Woyke T."/>
        </authorList>
    </citation>
    <scope>NUCLEOTIDE SEQUENCE [LARGE SCALE GENOMIC DNA]</scope>
    <source>
        <strain evidence="4">ATCC 15261 / DSM 4724 / KCTC 12464 / NCIMB 9791 / VKM B-1370 / CB 48</strain>
    </source>
</reference>
<dbReference type="Proteomes" id="UP000001492">
    <property type="component" value="Chromosome 1"/>
</dbReference>
<gene>
    <name evidence="3" type="ordered locus">Astex_0720</name>
</gene>
<evidence type="ECO:0000256" key="1">
    <source>
        <dbReference type="SAM" id="SignalP"/>
    </source>
</evidence>
<dbReference type="Gene3D" id="2.60.40.1250">
    <property type="entry name" value="Thiol:disulfide interchange protein DsbD, N-terminal domain"/>
    <property type="match status" value="1"/>
</dbReference>
<dbReference type="OrthoDB" id="9811036at2"/>
<keyword evidence="3" id="KW-0472">Membrane</keyword>
<keyword evidence="1" id="KW-0732">Signal</keyword>
<feature type="domain" description="Thiol:disulfide interchange protein DsbD N-terminal" evidence="2">
    <location>
        <begin position="22"/>
        <end position="124"/>
    </location>
</feature>
<accession>E8RRT4</accession>
<protein>
    <submittedName>
        <fullName evidence="3">Cytochrome c biogenesis protein transmembrane region</fullName>
    </submittedName>
</protein>
<dbReference type="PANTHER" id="PTHR32234:SF0">
    <property type="entry name" value="THIOL:DISULFIDE INTERCHANGE PROTEIN DSBD"/>
    <property type="match status" value="1"/>
</dbReference>
<dbReference type="PANTHER" id="PTHR32234">
    <property type="entry name" value="THIOL:DISULFIDE INTERCHANGE PROTEIN DSBD"/>
    <property type="match status" value="1"/>
</dbReference>
<evidence type="ECO:0000259" key="2">
    <source>
        <dbReference type="Pfam" id="PF11412"/>
    </source>
</evidence>
<feature type="chain" id="PRO_5003226959" evidence="1">
    <location>
        <begin position="20"/>
        <end position="133"/>
    </location>
</feature>
<dbReference type="GO" id="GO:0045454">
    <property type="term" value="P:cell redox homeostasis"/>
    <property type="evidence" value="ECO:0007669"/>
    <property type="project" value="TreeGrafter"/>
</dbReference>
<dbReference type="InterPro" id="IPR028250">
    <property type="entry name" value="DsbDN"/>
</dbReference>
<keyword evidence="3" id="KW-0812">Transmembrane</keyword>